<dbReference type="AlphaFoldDB" id="A0A318KU44"/>
<dbReference type="GO" id="GO:0015562">
    <property type="term" value="F:efflux transmembrane transporter activity"/>
    <property type="evidence" value="ECO:0007669"/>
    <property type="project" value="InterPro"/>
</dbReference>
<comment type="subcellular location">
    <subcellularLocation>
        <location evidence="2">Cell membrane</location>
        <topology evidence="2">Lipid-anchor</topology>
    </subcellularLocation>
</comment>
<accession>A0A318KU44</accession>
<keyword evidence="2" id="KW-0564">Palmitate</keyword>
<evidence type="ECO:0000256" key="3">
    <source>
        <dbReference type="SAM" id="MobiDB-lite"/>
    </source>
</evidence>
<dbReference type="Gene3D" id="1.20.1600.10">
    <property type="entry name" value="Outer membrane efflux proteins (OEP)"/>
    <property type="match status" value="1"/>
</dbReference>
<dbReference type="InterPro" id="IPR010131">
    <property type="entry name" value="MdtP/NodT-like"/>
</dbReference>
<comment type="caution">
    <text evidence="4">The sequence shown here is derived from an EMBL/GenBank/DDBJ whole genome shotgun (WGS) entry which is preliminary data.</text>
</comment>
<protein>
    <submittedName>
        <fullName evidence="4">NodT family efflux transporter outer membrane factor (OMF) lipoprotein</fullName>
    </submittedName>
</protein>
<keyword evidence="2" id="KW-0472">Membrane</keyword>
<dbReference type="PROSITE" id="PS51257">
    <property type="entry name" value="PROKAR_LIPOPROTEIN"/>
    <property type="match status" value="1"/>
</dbReference>
<keyword evidence="2" id="KW-1134">Transmembrane beta strand</keyword>
<name>A0A318KU44_9NEIS</name>
<dbReference type="EMBL" id="QJKI01000002">
    <property type="protein sequence ID" value="PXX81290.1"/>
    <property type="molecule type" value="Genomic_DNA"/>
</dbReference>
<dbReference type="GO" id="GO:0005886">
    <property type="term" value="C:plasma membrane"/>
    <property type="evidence" value="ECO:0007669"/>
    <property type="project" value="UniProtKB-SubCell"/>
</dbReference>
<dbReference type="Proteomes" id="UP000247555">
    <property type="component" value="Unassembled WGS sequence"/>
</dbReference>
<dbReference type="Gene3D" id="2.20.200.10">
    <property type="entry name" value="Outer membrane efflux proteins (OEP)"/>
    <property type="match status" value="1"/>
</dbReference>
<dbReference type="PANTHER" id="PTHR30203:SF33">
    <property type="entry name" value="BLR4455 PROTEIN"/>
    <property type="match status" value="1"/>
</dbReference>
<keyword evidence="2 4" id="KW-0449">Lipoprotein</keyword>
<evidence type="ECO:0000256" key="2">
    <source>
        <dbReference type="RuleBase" id="RU362097"/>
    </source>
</evidence>
<evidence type="ECO:0000313" key="5">
    <source>
        <dbReference type="Proteomes" id="UP000247555"/>
    </source>
</evidence>
<dbReference type="NCBIfam" id="TIGR01845">
    <property type="entry name" value="outer_NodT"/>
    <property type="match status" value="1"/>
</dbReference>
<comment type="similarity">
    <text evidence="1 2">Belongs to the outer membrane factor (OMF) (TC 1.B.17) family.</text>
</comment>
<dbReference type="InterPro" id="IPR003423">
    <property type="entry name" value="OMP_efflux"/>
</dbReference>
<dbReference type="SUPFAM" id="SSF56954">
    <property type="entry name" value="Outer membrane efflux proteins (OEP)"/>
    <property type="match status" value="1"/>
</dbReference>
<organism evidence="4 5">
    <name type="scientific">Rivihabitans pingtungensis</name>
    <dbReference type="NCBI Taxonomy" id="1054498"/>
    <lineage>
        <taxon>Bacteria</taxon>
        <taxon>Pseudomonadati</taxon>
        <taxon>Pseudomonadota</taxon>
        <taxon>Betaproteobacteria</taxon>
        <taxon>Neisseriales</taxon>
        <taxon>Aquaspirillaceae</taxon>
        <taxon>Rivihabitans</taxon>
    </lineage>
</organism>
<evidence type="ECO:0000313" key="4">
    <source>
        <dbReference type="EMBL" id="PXX81290.1"/>
    </source>
</evidence>
<keyword evidence="5" id="KW-1185">Reference proteome</keyword>
<reference evidence="4 5" key="1">
    <citation type="submission" date="2018-05" db="EMBL/GenBank/DDBJ databases">
        <title>Genomic Encyclopedia of Type Strains, Phase IV (KMG-IV): sequencing the most valuable type-strain genomes for metagenomic binning, comparative biology and taxonomic classification.</title>
        <authorList>
            <person name="Goeker M."/>
        </authorList>
    </citation>
    <scope>NUCLEOTIDE SEQUENCE [LARGE SCALE GENOMIC DNA]</scope>
    <source>
        <strain evidence="4 5">DSM 29661</strain>
    </source>
</reference>
<gene>
    <name evidence="4" type="ORF">DFR34_102129</name>
</gene>
<feature type="region of interest" description="Disordered" evidence="3">
    <location>
        <begin position="113"/>
        <end position="136"/>
    </location>
</feature>
<sequence length="470" mass="49396">MRRHPLLPERTQMMMSLRPLIRLTWLAPVLALAACGAQVAPLVKPTLPASHWQAALPADTPQAHGWQDYHSAELLRLQAQALAGNPGWQAALSRVAQARASLAAVDGARQPQLNLSGNRASSQTRQQGSEQNTENWQAGASVAYEVDLWGRLAAGSRSAQASAEASEYAAASTRLLLETDVASGYFRLCLLDERLRLNDEDIAAARTILRGLEGKQRVGAASQLDIAQQAQLLATQEAARASLLAQRGAALTALAVLVGAPPQGFAVATQPLAQLTALSPALRQPGELLARRPDIAQAEALLRAADADVDAARAAFFPKLTLSASSLWAASGGGPAGLAASLLAGLSAPLWDGGQLNAGLQRNAARRDELTANYRASLLTALKEGEDALDGLARQQSRDAALARALTAAEQSYALAQGRLRAGALDGLSLLNAQRTLIASRDSRAQSRFDSLQAGIALYKALGGGWTSEH</sequence>
<proteinExistence type="inferred from homology"/>
<keyword evidence="2" id="KW-0812">Transmembrane</keyword>
<evidence type="ECO:0000256" key="1">
    <source>
        <dbReference type="ARBA" id="ARBA00007613"/>
    </source>
</evidence>
<dbReference type="Pfam" id="PF02321">
    <property type="entry name" value="OEP"/>
    <property type="match status" value="2"/>
</dbReference>
<dbReference type="PANTHER" id="PTHR30203">
    <property type="entry name" value="OUTER MEMBRANE CATION EFFLUX PROTEIN"/>
    <property type="match status" value="1"/>
</dbReference>